<name>A0A133NKA4_9FUSO</name>
<evidence type="ECO:0000256" key="2">
    <source>
        <dbReference type="ARBA" id="ARBA00023125"/>
    </source>
</evidence>
<dbReference type="SMART" id="SM00354">
    <property type="entry name" value="HTH_LACI"/>
    <property type="match status" value="1"/>
</dbReference>
<keyword evidence="3" id="KW-0804">Transcription</keyword>
<keyword evidence="2" id="KW-0238">DNA-binding</keyword>
<dbReference type="STRING" id="134605.HMPREF3206_00147"/>
<comment type="caution">
    <text evidence="5">The sequence shown here is derived from an EMBL/GenBank/DDBJ whole genome shotgun (WGS) entry which is preliminary data.</text>
</comment>
<dbReference type="PROSITE" id="PS50932">
    <property type="entry name" value="HTH_LACI_2"/>
    <property type="match status" value="1"/>
</dbReference>
<dbReference type="InterPro" id="IPR028082">
    <property type="entry name" value="Peripla_BP_I"/>
</dbReference>
<dbReference type="GO" id="GO:0000976">
    <property type="term" value="F:transcription cis-regulatory region binding"/>
    <property type="evidence" value="ECO:0007669"/>
    <property type="project" value="TreeGrafter"/>
</dbReference>
<keyword evidence="1" id="KW-0805">Transcription regulation</keyword>
<dbReference type="Gene3D" id="1.10.260.40">
    <property type="entry name" value="lambda repressor-like DNA-binding domains"/>
    <property type="match status" value="1"/>
</dbReference>
<reference evidence="6" key="1">
    <citation type="submission" date="2016-01" db="EMBL/GenBank/DDBJ databases">
        <authorList>
            <person name="Mitreva M."/>
            <person name="Pepin K.H."/>
            <person name="Mihindukulasuriya K.A."/>
            <person name="Fulton R."/>
            <person name="Fronick C."/>
            <person name="O'Laughlin M."/>
            <person name="Miner T."/>
            <person name="Herter B."/>
            <person name="Rosa B.A."/>
            <person name="Cordes M."/>
            <person name="Tomlinson C."/>
            <person name="Wollam A."/>
            <person name="Palsikar V.B."/>
            <person name="Mardis E.R."/>
            <person name="Wilson R.K."/>
        </authorList>
    </citation>
    <scope>NUCLEOTIDE SEQUENCE [LARGE SCALE GENOMIC DNA]</scope>
    <source>
        <strain evidence="6">CMW8396</strain>
    </source>
</reference>
<dbReference type="PANTHER" id="PTHR30146">
    <property type="entry name" value="LACI-RELATED TRANSCRIPTIONAL REPRESSOR"/>
    <property type="match status" value="1"/>
</dbReference>
<dbReference type="PATRIC" id="fig|134605.3.peg.149"/>
<gene>
    <name evidence="5" type="ORF">HMPREF3206_00147</name>
</gene>
<evidence type="ECO:0000256" key="3">
    <source>
        <dbReference type="ARBA" id="ARBA00023163"/>
    </source>
</evidence>
<dbReference type="AlphaFoldDB" id="A0A133NKA4"/>
<dbReference type="Gene3D" id="3.40.50.2300">
    <property type="match status" value="2"/>
</dbReference>
<dbReference type="GO" id="GO:0003700">
    <property type="term" value="F:DNA-binding transcription factor activity"/>
    <property type="evidence" value="ECO:0007669"/>
    <property type="project" value="TreeGrafter"/>
</dbReference>
<accession>A0A133NKA4</accession>
<dbReference type="InterPro" id="IPR000843">
    <property type="entry name" value="HTH_LacI"/>
</dbReference>
<feature type="domain" description="HTH lacI-type" evidence="4">
    <location>
        <begin position="2"/>
        <end position="56"/>
    </location>
</feature>
<proteinExistence type="predicted"/>
<evidence type="ECO:0000259" key="4">
    <source>
        <dbReference type="PROSITE" id="PS50932"/>
    </source>
</evidence>
<dbReference type="Pfam" id="PF00356">
    <property type="entry name" value="LacI"/>
    <property type="match status" value="1"/>
</dbReference>
<dbReference type="Proteomes" id="UP000070617">
    <property type="component" value="Unassembled WGS sequence"/>
</dbReference>
<dbReference type="SUPFAM" id="SSF53822">
    <property type="entry name" value="Periplasmic binding protein-like I"/>
    <property type="match status" value="1"/>
</dbReference>
<evidence type="ECO:0000256" key="1">
    <source>
        <dbReference type="ARBA" id="ARBA00023015"/>
    </source>
</evidence>
<organism evidence="5 6">
    <name type="scientific">Fusobacterium equinum</name>
    <dbReference type="NCBI Taxonomy" id="134605"/>
    <lineage>
        <taxon>Bacteria</taxon>
        <taxon>Fusobacteriati</taxon>
        <taxon>Fusobacteriota</taxon>
        <taxon>Fusobacteriia</taxon>
        <taxon>Fusobacteriales</taxon>
        <taxon>Fusobacteriaceae</taxon>
        <taxon>Fusobacterium</taxon>
    </lineage>
</organism>
<dbReference type="EMBL" id="LRPX01000006">
    <property type="protein sequence ID" value="KXA16725.1"/>
    <property type="molecule type" value="Genomic_DNA"/>
</dbReference>
<dbReference type="CDD" id="cd01392">
    <property type="entry name" value="HTH_LacI"/>
    <property type="match status" value="1"/>
</dbReference>
<dbReference type="Pfam" id="PF13407">
    <property type="entry name" value="Peripla_BP_4"/>
    <property type="match status" value="1"/>
</dbReference>
<dbReference type="RefSeq" id="WP_008801290.1">
    <property type="nucleotide sequence ID" value="NZ_KQ956512.1"/>
</dbReference>
<dbReference type="InterPro" id="IPR025997">
    <property type="entry name" value="SBP_2_dom"/>
</dbReference>
<sequence>MMTQKKIAEMLGISRTTVARALQENSSIKEETRQRVLQLVRETQYEKNYLGSSLAGRKKIVHAFVVKSKNEFYTKEIQRGMQKIQKKYAKYRLEIRVHLHDINQPQEQVAMLENILSQQEQMDGLLIVPLEKNKIYSLLKPYLTKIPVISLTMQLHSDIPHVGTDYHRQGRIVANILSYCLREGESLVILDNGDDKLSTQDYLNGFLERISEEKLDILGPYRCHGIQESVDLLKDLSSKKKIRAVFSNRYAQNIIRELPDSWFLEKNIVVNGMSEGIQQLLLEKKVIATVTEEVYEEAAFAGKLLFQILYQNKKVQKMWSKTNSKIIYLENLEKK</sequence>
<dbReference type="SUPFAM" id="SSF47413">
    <property type="entry name" value="lambda repressor-like DNA-binding domains"/>
    <property type="match status" value="1"/>
</dbReference>
<dbReference type="InterPro" id="IPR010982">
    <property type="entry name" value="Lambda_DNA-bd_dom_sf"/>
</dbReference>
<protein>
    <recommendedName>
        <fullName evidence="4">HTH lacI-type domain-containing protein</fullName>
    </recommendedName>
</protein>
<evidence type="ECO:0000313" key="5">
    <source>
        <dbReference type="EMBL" id="KXA16725.1"/>
    </source>
</evidence>
<dbReference type="PANTHER" id="PTHR30146:SF144">
    <property type="entry name" value="LACI-FAMILY TRANSCRIPTION REGULATOR"/>
    <property type="match status" value="1"/>
</dbReference>
<keyword evidence="6" id="KW-1185">Reference proteome</keyword>
<evidence type="ECO:0000313" key="6">
    <source>
        <dbReference type="Proteomes" id="UP000070617"/>
    </source>
</evidence>